<keyword evidence="16 21" id="KW-0560">Oxidoreductase</keyword>
<protein>
    <recommendedName>
        <fullName evidence="21">Cbb3-type cytochrome c oxidase subunit</fullName>
    </recommendedName>
</protein>
<keyword evidence="7 21" id="KW-0997">Cell inner membrane</keyword>
<evidence type="ECO:0000256" key="1">
    <source>
        <dbReference type="ARBA" id="ARBA00004533"/>
    </source>
</evidence>
<name>A0AAU7XFG9_9HYPH</name>
<keyword evidence="17 21" id="KW-0408">Iron</keyword>
<comment type="subcellular location">
    <subcellularLocation>
        <location evidence="1 21">Cell inner membrane</location>
    </subcellularLocation>
</comment>
<feature type="transmembrane region" description="Helical" evidence="24">
    <location>
        <begin position="33"/>
        <end position="51"/>
    </location>
</feature>
<evidence type="ECO:0000256" key="10">
    <source>
        <dbReference type="ARBA" id="ARBA00022692"/>
    </source>
</evidence>
<evidence type="ECO:0000256" key="21">
    <source>
        <dbReference type="PIRNR" id="PIRNR000006"/>
    </source>
</evidence>
<keyword evidence="15 24" id="KW-1133">Transmembrane helix</keyword>
<dbReference type="KEGG" id="mflg:ABS361_14310"/>
<dbReference type="Pfam" id="PF13442">
    <property type="entry name" value="Cytochrome_CBB3"/>
    <property type="match status" value="2"/>
</dbReference>
<dbReference type="RefSeq" id="WP_407051993.1">
    <property type="nucleotide sequence ID" value="NZ_CP158568.1"/>
</dbReference>
<evidence type="ECO:0000256" key="22">
    <source>
        <dbReference type="PIRSR" id="PIRSR000006-1"/>
    </source>
</evidence>
<comment type="pathway">
    <text evidence="2 21">Energy metabolism; oxidative phosphorylation.</text>
</comment>
<dbReference type="Gene3D" id="6.10.280.130">
    <property type="match status" value="1"/>
</dbReference>
<dbReference type="PANTHER" id="PTHR33751:SF1">
    <property type="entry name" value="CBB3-TYPE CYTOCHROME C OXIDASE SUBUNIT FIXP"/>
    <property type="match status" value="1"/>
</dbReference>
<evidence type="ECO:0000259" key="25">
    <source>
        <dbReference type="PROSITE" id="PS51007"/>
    </source>
</evidence>
<dbReference type="PRINTS" id="PR00605">
    <property type="entry name" value="CYTCHROMECIC"/>
</dbReference>
<comment type="subunit">
    <text evidence="4">Component of the cbb3-type cytochrome c oxidase at least composed of FixN, FixO, FixQ and FixP.</text>
</comment>
<keyword evidence="13 21" id="KW-0375">Hydrogen ion transport</keyword>
<dbReference type="InterPro" id="IPR004678">
    <property type="entry name" value="Cyt_c_oxidase_cbb3_su3"/>
</dbReference>
<dbReference type="GO" id="GO:0005506">
    <property type="term" value="F:iron ion binding"/>
    <property type="evidence" value="ECO:0007669"/>
    <property type="project" value="InterPro"/>
</dbReference>
<feature type="binding site" description="covalent" evidence="23">
    <location>
        <position position="219"/>
    </location>
    <ligand>
        <name>heme c</name>
        <dbReference type="ChEBI" id="CHEBI:61717"/>
        <label>2</label>
    </ligand>
</feature>
<dbReference type="GO" id="GO:0005886">
    <property type="term" value="C:plasma membrane"/>
    <property type="evidence" value="ECO:0007669"/>
    <property type="project" value="UniProtKB-SubCell"/>
</dbReference>
<evidence type="ECO:0000256" key="8">
    <source>
        <dbReference type="ARBA" id="ARBA00022617"/>
    </source>
</evidence>
<feature type="binding site" description="axial binding residue" evidence="22">
    <location>
        <position position="173"/>
    </location>
    <ligand>
        <name>heme c</name>
        <dbReference type="ChEBI" id="CHEBI:61717"/>
        <label>2</label>
    </ligand>
    <ligandPart>
        <name>Fe</name>
        <dbReference type="ChEBI" id="CHEBI:18248"/>
    </ligandPart>
</feature>
<dbReference type="PANTHER" id="PTHR33751">
    <property type="entry name" value="CBB3-TYPE CYTOCHROME C OXIDASE SUBUNIT FIXP"/>
    <property type="match status" value="1"/>
</dbReference>
<evidence type="ECO:0000256" key="12">
    <source>
        <dbReference type="ARBA" id="ARBA00022737"/>
    </source>
</evidence>
<evidence type="ECO:0000256" key="9">
    <source>
        <dbReference type="ARBA" id="ARBA00022660"/>
    </source>
</evidence>
<keyword evidence="14 21" id="KW-0249">Electron transport</keyword>
<evidence type="ECO:0000256" key="7">
    <source>
        <dbReference type="ARBA" id="ARBA00022519"/>
    </source>
</evidence>
<feature type="binding site" description="covalent" evidence="23">
    <location>
        <position position="216"/>
    </location>
    <ligand>
        <name>heme c</name>
        <dbReference type="ChEBI" id="CHEBI:61717"/>
        <label>2</label>
    </ligand>
</feature>
<evidence type="ECO:0000256" key="19">
    <source>
        <dbReference type="ARBA" id="ARBA00023136"/>
    </source>
</evidence>
<evidence type="ECO:0000256" key="3">
    <source>
        <dbReference type="ARBA" id="ARBA00006113"/>
    </source>
</evidence>
<evidence type="ECO:0000256" key="20">
    <source>
        <dbReference type="ARBA" id="ARBA00025525"/>
    </source>
</evidence>
<feature type="domain" description="Cytochrome c" evidence="25">
    <location>
        <begin position="109"/>
        <end position="198"/>
    </location>
</feature>
<keyword evidence="10 24" id="KW-0812">Transmembrane</keyword>
<proteinExistence type="inferred from homology"/>
<evidence type="ECO:0000256" key="18">
    <source>
        <dbReference type="ARBA" id="ARBA00023065"/>
    </source>
</evidence>
<keyword evidence="18 21" id="KW-0406">Ion transport</keyword>
<keyword evidence="11 21" id="KW-0479">Metal-binding</keyword>
<keyword evidence="6 21" id="KW-1003">Cell membrane</keyword>
<dbReference type="InterPro" id="IPR008168">
    <property type="entry name" value="Cyt_C_IC"/>
</dbReference>
<evidence type="ECO:0000256" key="17">
    <source>
        <dbReference type="ARBA" id="ARBA00023004"/>
    </source>
</evidence>
<evidence type="ECO:0000256" key="11">
    <source>
        <dbReference type="ARBA" id="ARBA00022723"/>
    </source>
</evidence>
<evidence type="ECO:0000256" key="2">
    <source>
        <dbReference type="ARBA" id="ARBA00004673"/>
    </source>
</evidence>
<evidence type="ECO:0000256" key="13">
    <source>
        <dbReference type="ARBA" id="ARBA00022781"/>
    </source>
</evidence>
<feature type="domain" description="Cytochrome c" evidence="25">
    <location>
        <begin position="203"/>
        <end position="284"/>
    </location>
</feature>
<feature type="binding site" description="covalent" evidence="23">
    <location>
        <position position="122"/>
    </location>
    <ligand>
        <name>heme c</name>
        <dbReference type="ChEBI" id="CHEBI:61717"/>
        <label>1</label>
    </ligand>
</feature>
<feature type="binding site" description="axial binding residue" evidence="22">
    <location>
        <position position="261"/>
    </location>
    <ligand>
        <name>heme c</name>
        <dbReference type="ChEBI" id="CHEBI:61717"/>
        <label>1</label>
    </ligand>
    <ligandPart>
        <name>Fe</name>
        <dbReference type="ChEBI" id="CHEBI:18248"/>
    </ligandPart>
</feature>
<dbReference type="NCBIfam" id="TIGR00782">
    <property type="entry name" value="ccoP"/>
    <property type="match status" value="1"/>
</dbReference>
<sequence>MMAHKELDRVSGVETTGHEWDGLKELNNPLPKWWLYLFYACIIWSVGYYFFYPSWPLVQSYTTGLLNHSQRLEALDVTAAGAKARLANATGLADATVAQIKADPKLLEFAMANGKAAFGDNCSPCHGSGATGGPGFPSLQDDDWLWGGKLDDIYQTIRFGIRSTPSDTRTSQMPAFGKDGVLKKDEIEQVADFVLSLSDPAVKGADKGKQIFADNCAACHGDAGKGNQELGAPNLTDKIWLYGGTKAAIVAQVTNPQHGVMPAWEGRLDPITIKSLAVYIHSLGGGK</sequence>
<keyword evidence="19 21" id="KW-0472">Membrane</keyword>
<gene>
    <name evidence="26" type="primary">ccoP</name>
    <name evidence="26" type="ORF">ABS361_14310</name>
</gene>
<dbReference type="GO" id="GO:0016491">
    <property type="term" value="F:oxidoreductase activity"/>
    <property type="evidence" value="ECO:0007669"/>
    <property type="project" value="UniProtKB-KW"/>
</dbReference>
<accession>A0AAU7XFG9</accession>
<dbReference type="GO" id="GO:0009055">
    <property type="term" value="F:electron transfer activity"/>
    <property type="evidence" value="ECO:0007669"/>
    <property type="project" value="InterPro"/>
</dbReference>
<dbReference type="AlphaFoldDB" id="A0AAU7XFG9"/>
<dbReference type="InterPro" id="IPR050597">
    <property type="entry name" value="Cytochrome_c_Oxidase_Subunit"/>
</dbReference>
<evidence type="ECO:0000256" key="23">
    <source>
        <dbReference type="PIRSR" id="PIRSR000006-2"/>
    </source>
</evidence>
<dbReference type="GO" id="GO:1902600">
    <property type="term" value="P:proton transmembrane transport"/>
    <property type="evidence" value="ECO:0007669"/>
    <property type="project" value="UniProtKB-KW"/>
</dbReference>
<keyword evidence="12" id="KW-0677">Repeat</keyword>
<evidence type="ECO:0000256" key="6">
    <source>
        <dbReference type="ARBA" id="ARBA00022475"/>
    </source>
</evidence>
<evidence type="ECO:0000256" key="5">
    <source>
        <dbReference type="ARBA" id="ARBA00022448"/>
    </source>
</evidence>
<evidence type="ECO:0000256" key="15">
    <source>
        <dbReference type="ARBA" id="ARBA00022989"/>
    </source>
</evidence>
<dbReference type="InterPro" id="IPR036909">
    <property type="entry name" value="Cyt_c-like_dom_sf"/>
</dbReference>
<feature type="binding site" description="axial binding residue" evidence="22">
    <location>
        <position position="126"/>
    </location>
    <ligand>
        <name>heme c</name>
        <dbReference type="ChEBI" id="CHEBI:61717"/>
        <label>1</label>
    </ligand>
    <ligandPart>
        <name>Fe</name>
        <dbReference type="ChEBI" id="CHEBI:18248"/>
    </ligandPart>
</feature>
<feature type="binding site" description="axial binding residue" evidence="22">
    <location>
        <position position="220"/>
    </location>
    <ligand>
        <name>heme c</name>
        <dbReference type="ChEBI" id="CHEBI:61717"/>
        <label>2</label>
    </ligand>
    <ligandPart>
        <name>Fe</name>
        <dbReference type="ChEBI" id="CHEBI:18248"/>
    </ligandPart>
</feature>
<evidence type="ECO:0000256" key="4">
    <source>
        <dbReference type="ARBA" id="ARBA00011203"/>
    </source>
</evidence>
<dbReference type="InterPro" id="IPR009056">
    <property type="entry name" value="Cyt_c-like_dom"/>
</dbReference>
<dbReference type="InterPro" id="IPR038414">
    <property type="entry name" value="CcoP_N_sf"/>
</dbReference>
<evidence type="ECO:0000256" key="16">
    <source>
        <dbReference type="ARBA" id="ARBA00023002"/>
    </source>
</evidence>
<dbReference type="PIRSF" id="PIRSF000006">
    <property type="entry name" value="Cbb3-Cox_fixP"/>
    <property type="match status" value="1"/>
</dbReference>
<evidence type="ECO:0000256" key="14">
    <source>
        <dbReference type="ARBA" id="ARBA00022982"/>
    </source>
</evidence>
<keyword evidence="8 21" id="KW-0349">Heme</keyword>
<dbReference type="InterPro" id="IPR032858">
    <property type="entry name" value="CcoP_N"/>
</dbReference>
<comment type="cofactor">
    <cofactor evidence="21 23">
        <name>heme c</name>
        <dbReference type="ChEBI" id="CHEBI:61717"/>
    </cofactor>
    <text evidence="21 23">Binds 2 heme C groups per subunit.</text>
</comment>
<comment type="similarity">
    <text evidence="3 21">Belongs to the CcoP / FixP family.</text>
</comment>
<comment type="function">
    <text evidence="20">C-type cytochrome. Part of the cbb3-type cytochrome c oxidase complex. FixP subunit is required for transferring electrons from donor cytochrome c via its heme groups to FixO subunit. From there, electrons are shuttled to the catalytic binuclear center of FixN subunit where oxygen reduction takes place. The complex also functions as a proton pump.</text>
</comment>
<organism evidence="26">
    <name type="scientific">Methyloraptor flagellatus</name>
    <dbReference type="NCBI Taxonomy" id="3162530"/>
    <lineage>
        <taxon>Bacteria</taxon>
        <taxon>Pseudomonadati</taxon>
        <taxon>Pseudomonadota</taxon>
        <taxon>Alphaproteobacteria</taxon>
        <taxon>Hyphomicrobiales</taxon>
        <taxon>Ancalomicrobiaceae</taxon>
        <taxon>Methyloraptor</taxon>
    </lineage>
</organism>
<dbReference type="Pfam" id="PF14715">
    <property type="entry name" value="FixP_N"/>
    <property type="match status" value="1"/>
</dbReference>
<keyword evidence="5 21" id="KW-0813">Transport</keyword>
<dbReference type="SUPFAM" id="SSF46626">
    <property type="entry name" value="Cytochrome c"/>
    <property type="match status" value="2"/>
</dbReference>
<reference evidence="26" key="1">
    <citation type="submission" date="2024-06" db="EMBL/GenBank/DDBJ databases">
        <title>Methylostella associata gen. nov., sp. nov., a novel Ancalomicrobiaceae-affiliated facultatively methylotrophic bacteria that feed on methanotrophs of the genus Methylococcus.</title>
        <authorList>
            <person name="Saltykova V."/>
            <person name="Danilova O.V."/>
            <person name="Oshkin I.Y."/>
            <person name="Belova S.E."/>
            <person name="Pimenov N.V."/>
            <person name="Dedysh S.N."/>
        </authorList>
    </citation>
    <scope>NUCLEOTIDE SEQUENCE</scope>
    <source>
        <strain evidence="26">S20</strain>
    </source>
</reference>
<dbReference type="GO" id="GO:0020037">
    <property type="term" value="F:heme binding"/>
    <property type="evidence" value="ECO:0007669"/>
    <property type="project" value="InterPro"/>
</dbReference>
<dbReference type="Gene3D" id="1.10.760.10">
    <property type="entry name" value="Cytochrome c-like domain"/>
    <property type="match status" value="2"/>
</dbReference>
<keyword evidence="9 21" id="KW-0679">Respiratory chain</keyword>
<dbReference type="EMBL" id="CP158568">
    <property type="protein sequence ID" value="XBY46902.1"/>
    <property type="molecule type" value="Genomic_DNA"/>
</dbReference>
<evidence type="ECO:0000256" key="24">
    <source>
        <dbReference type="SAM" id="Phobius"/>
    </source>
</evidence>
<feature type="binding site" description="covalent" evidence="23">
    <location>
        <position position="125"/>
    </location>
    <ligand>
        <name>heme c</name>
        <dbReference type="ChEBI" id="CHEBI:61717"/>
        <label>1</label>
    </ligand>
</feature>
<evidence type="ECO:0000313" key="26">
    <source>
        <dbReference type="EMBL" id="XBY46902.1"/>
    </source>
</evidence>
<dbReference type="PROSITE" id="PS51007">
    <property type="entry name" value="CYTC"/>
    <property type="match status" value="2"/>
</dbReference>